<feature type="coiled-coil region" evidence="1">
    <location>
        <begin position="217"/>
        <end position="429"/>
    </location>
</feature>
<keyword evidence="3" id="KW-1185">Reference proteome</keyword>
<dbReference type="OrthoDB" id="343875at2759"/>
<dbReference type="PANTHER" id="PTHR32258">
    <property type="entry name" value="PROTEIN NETWORKED 4A"/>
    <property type="match status" value="1"/>
</dbReference>
<name>A0A835V2G5_VANPL</name>
<sequence>MESALLQYHVSQGRISELEAEILHSKEQFRSACAEMSTGTSKLNLAEAKCLLLQEESKSLRDELEKFKKRVNSQEEVITRREEEFNELQQSFEEECNRNMLAEIKEKSLQLQINKLEKTITKQEEELAMKKKELDRLNEVINDECKQRLKVERTHQSMVELHAQYEEKMELLCFEVQNITEKLGRVELTKAAFEVGSHPDCEYNGINEEKYSSVSKIKILQEKITSLCLLVHKLEDELQCYADKNVFHQQELSTVKNEKKDLSEAQHELTDKLRRMELRETGLEEEMRHLHDENRSLNEKKFSSLSKIVCLQDEIISLKESKYRLEDEFKFQEEEKRVLQQEILSLKNERRVLEERHNEIVAQIEEVNFNVISLQAEMKEMHDGNKELQDTCKRYEDEKTIHAHQLNLMESIMEKNAVLEESLSDTNAQLKILLAKIKGLEEYCQSLHGIVLSHMSVKPAMISHVEAVTYNMEKLTEKNTLLENFISDLNVEFEVLRGKMKTLEESCQSLYCQKSFLIADNGNLISQVERVGLHLQSLENRLLISEGTRVNQEDKDPFQHDEQLKCPLRACKDEHDNHESSFKSQISYLGNQIHFVREENKIIKEELEETQYKFLQSDIDRFIFEQCLTDLNEKCLFLLEQCQKYMEESKRVENLFLEFKEEWTSREKGLASLSDCNEKLLDGLHVMLANDTKKVYESSDNASDNMLHLILNKIADMQASILVSKDETSTIQEIFFSQTKTMNFWS</sequence>
<protein>
    <submittedName>
        <fullName evidence="2">Uncharacterized protein</fullName>
    </submittedName>
</protein>
<dbReference type="AlphaFoldDB" id="A0A835V2G5"/>
<organism evidence="2 3">
    <name type="scientific">Vanilla planifolia</name>
    <name type="common">Vanilla</name>
    <dbReference type="NCBI Taxonomy" id="51239"/>
    <lineage>
        <taxon>Eukaryota</taxon>
        <taxon>Viridiplantae</taxon>
        <taxon>Streptophyta</taxon>
        <taxon>Embryophyta</taxon>
        <taxon>Tracheophyta</taxon>
        <taxon>Spermatophyta</taxon>
        <taxon>Magnoliopsida</taxon>
        <taxon>Liliopsida</taxon>
        <taxon>Asparagales</taxon>
        <taxon>Orchidaceae</taxon>
        <taxon>Vanilloideae</taxon>
        <taxon>Vanilleae</taxon>
        <taxon>Vanilla</taxon>
    </lineage>
</organism>
<keyword evidence="1" id="KW-0175">Coiled coil</keyword>
<evidence type="ECO:0000313" key="2">
    <source>
        <dbReference type="EMBL" id="KAG0481270.1"/>
    </source>
</evidence>
<dbReference type="Proteomes" id="UP000636800">
    <property type="component" value="Chromosome 5"/>
</dbReference>
<proteinExistence type="predicted"/>
<gene>
    <name evidence="2" type="ORF">HPP92_012128</name>
</gene>
<evidence type="ECO:0000256" key="1">
    <source>
        <dbReference type="SAM" id="Coils"/>
    </source>
</evidence>
<feature type="coiled-coil region" evidence="1">
    <location>
        <begin position="43"/>
        <end position="147"/>
    </location>
</feature>
<accession>A0A835V2G5</accession>
<dbReference type="InterPro" id="IPR051861">
    <property type="entry name" value="NET_actin-binding_domain"/>
</dbReference>
<dbReference type="PANTHER" id="PTHR32258:SF6">
    <property type="entry name" value="PROTEIN NETWORKED 1A"/>
    <property type="match status" value="1"/>
</dbReference>
<comment type="caution">
    <text evidence="2">The sequence shown here is derived from an EMBL/GenBank/DDBJ whole genome shotgun (WGS) entry which is preliminary data.</text>
</comment>
<evidence type="ECO:0000313" key="3">
    <source>
        <dbReference type="Proteomes" id="UP000636800"/>
    </source>
</evidence>
<reference evidence="2 3" key="1">
    <citation type="journal article" date="2020" name="Nat. Food">
        <title>A phased Vanilla planifolia genome enables genetic improvement of flavour and production.</title>
        <authorList>
            <person name="Hasing T."/>
            <person name="Tang H."/>
            <person name="Brym M."/>
            <person name="Khazi F."/>
            <person name="Huang T."/>
            <person name="Chambers A.H."/>
        </authorList>
    </citation>
    <scope>NUCLEOTIDE SEQUENCE [LARGE SCALE GENOMIC DNA]</scope>
    <source>
        <tissue evidence="2">Leaf</tissue>
    </source>
</reference>
<dbReference type="EMBL" id="JADCNL010000005">
    <property type="protein sequence ID" value="KAG0481270.1"/>
    <property type="molecule type" value="Genomic_DNA"/>
</dbReference>